<reference evidence="1" key="1">
    <citation type="submission" date="2022-11" db="EMBL/GenBank/DDBJ databases">
        <authorList>
            <person name="Petersen C."/>
        </authorList>
    </citation>
    <scope>NUCLEOTIDE SEQUENCE</scope>
    <source>
        <strain evidence="1">IBT 23319</strain>
    </source>
</reference>
<protein>
    <submittedName>
        <fullName evidence="1">Uncharacterized protein</fullName>
    </submittedName>
</protein>
<reference evidence="1" key="2">
    <citation type="journal article" date="2023" name="IMA Fungus">
        <title>Comparative genomic study of the Penicillium genus elucidates a diverse pangenome and 15 lateral gene transfer events.</title>
        <authorList>
            <person name="Petersen C."/>
            <person name="Sorensen T."/>
            <person name="Nielsen M.R."/>
            <person name="Sondergaard T.E."/>
            <person name="Sorensen J.L."/>
            <person name="Fitzpatrick D.A."/>
            <person name="Frisvad J.C."/>
            <person name="Nielsen K.L."/>
        </authorList>
    </citation>
    <scope>NUCLEOTIDE SEQUENCE</scope>
    <source>
        <strain evidence="1">IBT 23319</strain>
    </source>
</reference>
<name>A0A9W9PDB8_PENCI</name>
<dbReference type="EMBL" id="JAPQKT010000001">
    <property type="protein sequence ID" value="KAJ5242419.1"/>
    <property type="molecule type" value="Genomic_DNA"/>
</dbReference>
<dbReference type="GeneID" id="81378833"/>
<proteinExistence type="predicted"/>
<dbReference type="RefSeq" id="XP_056505423.1">
    <property type="nucleotide sequence ID" value="XM_056639666.1"/>
</dbReference>
<gene>
    <name evidence="1" type="ORF">N7469_000746</name>
</gene>
<comment type="caution">
    <text evidence="1">The sequence shown here is derived from an EMBL/GenBank/DDBJ whole genome shotgun (WGS) entry which is preliminary data.</text>
</comment>
<keyword evidence="2" id="KW-1185">Reference proteome</keyword>
<sequence length="133" mass="14829">MLATMENSNDLSSGAETTCLQMQSFCQQRRGVSYLAVRLDTFSGAMDANGEAYPEYNLRFLDDTGSSMMCIYHDDMVELMGGDIQISTSPLKHLMGYQDFHQADGSDLVYEVIAVEVNMLGKDDNDREVKMAD</sequence>
<dbReference type="Proteomes" id="UP001147733">
    <property type="component" value="Unassembled WGS sequence"/>
</dbReference>
<evidence type="ECO:0000313" key="1">
    <source>
        <dbReference type="EMBL" id="KAJ5242419.1"/>
    </source>
</evidence>
<organism evidence="1 2">
    <name type="scientific">Penicillium citrinum</name>
    <dbReference type="NCBI Taxonomy" id="5077"/>
    <lineage>
        <taxon>Eukaryota</taxon>
        <taxon>Fungi</taxon>
        <taxon>Dikarya</taxon>
        <taxon>Ascomycota</taxon>
        <taxon>Pezizomycotina</taxon>
        <taxon>Eurotiomycetes</taxon>
        <taxon>Eurotiomycetidae</taxon>
        <taxon>Eurotiales</taxon>
        <taxon>Aspergillaceae</taxon>
        <taxon>Penicillium</taxon>
    </lineage>
</organism>
<evidence type="ECO:0000313" key="2">
    <source>
        <dbReference type="Proteomes" id="UP001147733"/>
    </source>
</evidence>
<dbReference type="OrthoDB" id="4326688at2759"/>
<accession>A0A9W9PDB8</accession>
<dbReference type="AlphaFoldDB" id="A0A9W9PDB8"/>